<dbReference type="Pfam" id="PF01769">
    <property type="entry name" value="MgtE"/>
    <property type="match status" value="1"/>
</dbReference>
<evidence type="ECO:0000256" key="1">
    <source>
        <dbReference type="ARBA" id="ARBA00004141"/>
    </source>
</evidence>
<evidence type="ECO:0000256" key="8">
    <source>
        <dbReference type="SAM" id="Phobius"/>
    </source>
</evidence>
<reference evidence="10 11" key="1">
    <citation type="submission" date="2015-10" db="EMBL/GenBank/DDBJ databases">
        <title>The world's first case of liver abscess caused by Pannonibacter phragmitetus.</title>
        <authorList>
            <person name="Ming D."/>
            <person name="Wang M."/>
            <person name="Zhou Y."/>
            <person name="Jiang T."/>
            <person name="Hu S."/>
        </authorList>
    </citation>
    <scope>NUCLEOTIDE SEQUENCE [LARGE SCALE GENOMIC DNA]</scope>
    <source>
        <strain evidence="10 11">31801</strain>
    </source>
</reference>
<dbReference type="PANTHER" id="PTHR41394:SF5">
    <property type="entry name" value="SLC41A_MGTE INTEGRAL MEMBRANE DOMAIN-CONTAINING PROTEIN"/>
    <property type="match status" value="1"/>
</dbReference>
<protein>
    <recommendedName>
        <fullName evidence="9">SLC41A/MgtE integral membrane domain-containing protein</fullName>
    </recommendedName>
</protein>
<evidence type="ECO:0000256" key="2">
    <source>
        <dbReference type="ARBA" id="ARBA00009749"/>
    </source>
</evidence>
<feature type="transmembrane region" description="Helical" evidence="8">
    <location>
        <begin position="43"/>
        <end position="64"/>
    </location>
</feature>
<proteinExistence type="inferred from homology"/>
<sequence length="126" mass="13250">MAACTVLGGLIGALLPFAARRIGTDPATLSPPMITSIMDLLGVLIYFGLVYAFLGHMLVGSWACKTTAADSARVPDTWLFGTGRSTGAENGQGGKIFFSYETSMSAYRRVRSDVPSGTGLDPLDDP</sequence>
<evidence type="ECO:0000313" key="11">
    <source>
        <dbReference type="Proteomes" id="UP000064921"/>
    </source>
</evidence>
<dbReference type="RefSeq" id="WP_058897991.1">
    <property type="nucleotide sequence ID" value="NZ_CP013068.1"/>
</dbReference>
<dbReference type="KEGG" id="pphr:APZ00_02545"/>
<comment type="similarity">
    <text evidence="2">Belongs to the SLC41A transporter family.</text>
</comment>
<evidence type="ECO:0000256" key="6">
    <source>
        <dbReference type="ARBA" id="ARBA00022989"/>
    </source>
</evidence>
<dbReference type="Gene3D" id="1.10.357.20">
    <property type="entry name" value="SLC41 divalent cation transporters, integral membrane domain"/>
    <property type="match status" value="1"/>
</dbReference>
<dbReference type="STRING" id="121719.APZ00_02545"/>
<keyword evidence="11" id="KW-1185">Reference proteome</keyword>
<comment type="subcellular location">
    <subcellularLocation>
        <location evidence="1">Membrane</location>
        <topology evidence="1">Multi-pass membrane protein</topology>
    </subcellularLocation>
</comment>
<dbReference type="InterPro" id="IPR006667">
    <property type="entry name" value="SLC41_membr_dom"/>
</dbReference>
<dbReference type="AlphaFoldDB" id="A0A0U3PEP7"/>
<keyword evidence="7 8" id="KW-0472">Membrane</keyword>
<dbReference type="EMBL" id="CP013068">
    <property type="protein sequence ID" value="ALV26092.1"/>
    <property type="molecule type" value="Genomic_DNA"/>
</dbReference>
<evidence type="ECO:0000313" key="10">
    <source>
        <dbReference type="EMBL" id="ALV26092.1"/>
    </source>
</evidence>
<keyword evidence="6 8" id="KW-1133">Transmembrane helix</keyword>
<evidence type="ECO:0000256" key="7">
    <source>
        <dbReference type="ARBA" id="ARBA00023136"/>
    </source>
</evidence>
<dbReference type="SUPFAM" id="SSF161093">
    <property type="entry name" value="MgtE membrane domain-like"/>
    <property type="match status" value="1"/>
</dbReference>
<organism evidence="10 11">
    <name type="scientific">Pannonibacter phragmitetus</name>
    <dbReference type="NCBI Taxonomy" id="121719"/>
    <lineage>
        <taxon>Bacteria</taxon>
        <taxon>Pseudomonadati</taxon>
        <taxon>Pseudomonadota</taxon>
        <taxon>Alphaproteobacteria</taxon>
        <taxon>Hyphomicrobiales</taxon>
        <taxon>Stappiaceae</taxon>
        <taxon>Pannonibacter</taxon>
    </lineage>
</organism>
<gene>
    <name evidence="10" type="ORF">APZ00_02545</name>
</gene>
<dbReference type="Proteomes" id="UP000064921">
    <property type="component" value="Chromosome"/>
</dbReference>
<dbReference type="GO" id="GO:0008324">
    <property type="term" value="F:monoatomic cation transmembrane transporter activity"/>
    <property type="evidence" value="ECO:0007669"/>
    <property type="project" value="InterPro"/>
</dbReference>
<dbReference type="InterPro" id="IPR036739">
    <property type="entry name" value="SLC41_membr_dom_sf"/>
</dbReference>
<keyword evidence="3" id="KW-0813">Transport</keyword>
<keyword evidence="4 8" id="KW-0812">Transmembrane</keyword>
<evidence type="ECO:0000259" key="9">
    <source>
        <dbReference type="Pfam" id="PF01769"/>
    </source>
</evidence>
<evidence type="ECO:0000256" key="3">
    <source>
        <dbReference type="ARBA" id="ARBA00022448"/>
    </source>
</evidence>
<evidence type="ECO:0000256" key="4">
    <source>
        <dbReference type="ARBA" id="ARBA00022692"/>
    </source>
</evidence>
<keyword evidence="5" id="KW-0460">Magnesium</keyword>
<name>A0A0U3PEP7_9HYPH</name>
<dbReference type="PANTHER" id="PTHR41394">
    <property type="entry name" value="MAGNESIUM TRANSPORTER MGTE"/>
    <property type="match status" value="1"/>
</dbReference>
<dbReference type="GO" id="GO:0016020">
    <property type="term" value="C:membrane"/>
    <property type="evidence" value="ECO:0007669"/>
    <property type="project" value="UniProtKB-SubCell"/>
</dbReference>
<accession>A0A0U3PEP7</accession>
<feature type="domain" description="SLC41A/MgtE integral membrane" evidence="9">
    <location>
        <begin position="5"/>
        <end position="49"/>
    </location>
</feature>
<evidence type="ECO:0000256" key="5">
    <source>
        <dbReference type="ARBA" id="ARBA00022842"/>
    </source>
</evidence>